<dbReference type="Pfam" id="PF01103">
    <property type="entry name" value="Omp85"/>
    <property type="match status" value="1"/>
</dbReference>
<evidence type="ECO:0000256" key="5">
    <source>
        <dbReference type="ARBA" id="ARBA00023136"/>
    </source>
</evidence>
<feature type="compositionally biased region" description="Low complexity" evidence="6">
    <location>
        <begin position="75"/>
        <end position="86"/>
    </location>
</feature>
<dbReference type="AlphaFoldDB" id="A0AAD5T3K8"/>
<dbReference type="InterPro" id="IPR039910">
    <property type="entry name" value="D15-like"/>
</dbReference>
<feature type="domain" description="Bacterial surface antigen (D15)" evidence="7">
    <location>
        <begin position="260"/>
        <end position="548"/>
    </location>
</feature>
<reference evidence="8" key="1">
    <citation type="submission" date="2020-05" db="EMBL/GenBank/DDBJ databases">
        <title>Phylogenomic resolution of chytrid fungi.</title>
        <authorList>
            <person name="Stajich J.E."/>
            <person name="Amses K."/>
            <person name="Simmons R."/>
            <person name="Seto K."/>
            <person name="Myers J."/>
            <person name="Bonds A."/>
            <person name="Quandt C.A."/>
            <person name="Barry K."/>
            <person name="Liu P."/>
            <person name="Grigoriev I."/>
            <person name="Longcore J.E."/>
            <person name="James T.Y."/>
        </authorList>
    </citation>
    <scope>NUCLEOTIDE SEQUENCE</scope>
    <source>
        <strain evidence="8">JEL0513</strain>
    </source>
</reference>
<keyword evidence="5" id="KW-0472">Membrane</keyword>
<evidence type="ECO:0000256" key="4">
    <source>
        <dbReference type="ARBA" id="ARBA00022692"/>
    </source>
</evidence>
<dbReference type="PANTHER" id="PTHR12815:SF18">
    <property type="entry name" value="SORTING AND ASSEMBLY MACHINERY COMPONENT 50 HOMOLOG"/>
    <property type="match status" value="1"/>
</dbReference>
<comment type="subcellular location">
    <subcellularLocation>
        <location evidence="1">Mitochondrion outer membrane</location>
        <topology evidence="1">Multi-pass membrane protein</topology>
    </subcellularLocation>
</comment>
<dbReference type="GO" id="GO:0045040">
    <property type="term" value="P:protein insertion into mitochondrial outer membrane"/>
    <property type="evidence" value="ECO:0007669"/>
    <property type="project" value="TreeGrafter"/>
</dbReference>
<sequence length="549" mass="58165">MGMVLITYTLMPGESSEYIFIMPAGPGVGRPACEEAGLAALFLRLKPAAVKFAASALRYWNFSFKLNCTREMSNSVGGSTSNTNSTKHLANNSNAEDVATSGSAVRIGAVRFEGVGRTSHSLLKAKAATLLSLSTKLSDADYSLADASRQSSEKLPFASVALEAHATAIALRQLTVFESVDVVLDAPAPGVVDVVFHLVEKPALFASEQLAASATSADLSVSLIALNPSGVADSAAISIARSLESSTPLLQNGPFETQIISNVEAVYSRPWNFNPEKTVQFSAAKTNAGVDLYSSFIQDSTVLAAKFKTFDHVVGASHQFAYEASWRRLVDANPNASLTIKKDAGTSFKSSISYSTAIDTRINNSILSFKSIIEAAGLGGDIGHVKFTANSEAQHFLGHGFSVSASLKHGLLWTLGFGPSRVNDRFRISVRGFKKHGVGPKDGDDAIGGDLFAIGAVNLFTPLPLLRHDIPIKGHLFANGGNLVHIEDAKTRKSAAQRLFSSFSGAVGVGISLNFDWLQGEFNYCLPVSVAGGDRANPGFQFSLGCEFV</sequence>
<dbReference type="GO" id="GO:0005741">
    <property type="term" value="C:mitochondrial outer membrane"/>
    <property type="evidence" value="ECO:0007669"/>
    <property type="project" value="UniProtKB-SubCell"/>
</dbReference>
<keyword evidence="4" id="KW-0812">Transmembrane</keyword>
<keyword evidence="9" id="KW-1185">Reference proteome</keyword>
<dbReference type="PANTHER" id="PTHR12815">
    <property type="entry name" value="SORTING AND ASSEMBLY MACHINERY SAMM50 PROTEIN FAMILY MEMBER"/>
    <property type="match status" value="1"/>
</dbReference>
<evidence type="ECO:0000259" key="7">
    <source>
        <dbReference type="Pfam" id="PF01103"/>
    </source>
</evidence>
<gene>
    <name evidence="8" type="ORF">HK100_010516</name>
</gene>
<dbReference type="Gene3D" id="2.40.160.50">
    <property type="entry name" value="membrane protein fhac: a member of the omp85/tpsb transporter family"/>
    <property type="match status" value="1"/>
</dbReference>
<accession>A0AAD5T3K8</accession>
<comment type="similarity">
    <text evidence="2">Belongs to the SAM50/omp85 family.</text>
</comment>
<name>A0AAD5T3K8_9FUNG</name>
<dbReference type="EMBL" id="JADGJH010000584">
    <property type="protein sequence ID" value="KAJ3125959.1"/>
    <property type="molecule type" value="Genomic_DNA"/>
</dbReference>
<organism evidence="8 9">
    <name type="scientific">Physocladia obscura</name>
    <dbReference type="NCBI Taxonomy" id="109957"/>
    <lineage>
        <taxon>Eukaryota</taxon>
        <taxon>Fungi</taxon>
        <taxon>Fungi incertae sedis</taxon>
        <taxon>Chytridiomycota</taxon>
        <taxon>Chytridiomycota incertae sedis</taxon>
        <taxon>Chytridiomycetes</taxon>
        <taxon>Chytridiales</taxon>
        <taxon>Chytriomycetaceae</taxon>
        <taxon>Physocladia</taxon>
    </lineage>
</organism>
<evidence type="ECO:0000256" key="6">
    <source>
        <dbReference type="SAM" id="MobiDB-lite"/>
    </source>
</evidence>
<comment type="caution">
    <text evidence="8">The sequence shown here is derived from an EMBL/GenBank/DDBJ whole genome shotgun (WGS) entry which is preliminary data.</text>
</comment>
<protein>
    <recommendedName>
        <fullName evidence="7">Bacterial surface antigen (D15) domain-containing protein</fullName>
    </recommendedName>
</protein>
<keyword evidence="3" id="KW-1134">Transmembrane beta strand</keyword>
<evidence type="ECO:0000256" key="1">
    <source>
        <dbReference type="ARBA" id="ARBA00004374"/>
    </source>
</evidence>
<evidence type="ECO:0000256" key="2">
    <source>
        <dbReference type="ARBA" id="ARBA00010913"/>
    </source>
</evidence>
<proteinExistence type="inferred from homology"/>
<dbReference type="Proteomes" id="UP001211907">
    <property type="component" value="Unassembled WGS sequence"/>
</dbReference>
<evidence type="ECO:0000313" key="9">
    <source>
        <dbReference type="Proteomes" id="UP001211907"/>
    </source>
</evidence>
<feature type="region of interest" description="Disordered" evidence="6">
    <location>
        <begin position="75"/>
        <end position="95"/>
    </location>
</feature>
<evidence type="ECO:0000313" key="8">
    <source>
        <dbReference type="EMBL" id="KAJ3125959.1"/>
    </source>
</evidence>
<dbReference type="InterPro" id="IPR000184">
    <property type="entry name" value="Bac_surfAg_D15"/>
</dbReference>
<evidence type="ECO:0000256" key="3">
    <source>
        <dbReference type="ARBA" id="ARBA00022452"/>
    </source>
</evidence>